<keyword evidence="9" id="KW-1185">Reference proteome</keyword>
<dbReference type="CDD" id="cd13127">
    <property type="entry name" value="MATE_tuaB_like"/>
    <property type="match status" value="1"/>
</dbReference>
<dbReference type="HOGENOM" id="CLU_026911_4_0_6"/>
<feature type="transmembrane region" description="Helical" evidence="7">
    <location>
        <begin position="119"/>
        <end position="140"/>
    </location>
</feature>
<dbReference type="RefSeq" id="WP_015448564.1">
    <property type="nucleotide sequence ID" value="NC_020541.1"/>
</dbReference>
<feature type="transmembrane region" description="Helical" evidence="7">
    <location>
        <begin position="20"/>
        <end position="40"/>
    </location>
</feature>
<evidence type="ECO:0000256" key="3">
    <source>
        <dbReference type="ARBA" id="ARBA00022475"/>
    </source>
</evidence>
<dbReference type="STRING" id="666685.R2APBS1_3068"/>
<organism evidence="8 9">
    <name type="scientific">Rhodanobacter denitrificans</name>
    <dbReference type="NCBI Taxonomy" id="666685"/>
    <lineage>
        <taxon>Bacteria</taxon>
        <taxon>Pseudomonadati</taxon>
        <taxon>Pseudomonadota</taxon>
        <taxon>Gammaproteobacteria</taxon>
        <taxon>Lysobacterales</taxon>
        <taxon>Rhodanobacteraceae</taxon>
        <taxon>Rhodanobacter</taxon>
    </lineage>
</organism>
<keyword evidence="6 7" id="KW-0472">Membrane</keyword>
<dbReference type="KEGG" id="rhd:R2APBS1_3068"/>
<reference evidence="8 9" key="1">
    <citation type="submission" date="2012-04" db="EMBL/GenBank/DDBJ databases">
        <title>Complete genome of Rhodanobacter sp. 2APBS1.</title>
        <authorList>
            <consortium name="US DOE Joint Genome Institute"/>
            <person name="Huntemann M."/>
            <person name="Wei C.-L."/>
            <person name="Han J."/>
            <person name="Detter J.C."/>
            <person name="Han C."/>
            <person name="Tapia R."/>
            <person name="Munk A.C.C."/>
            <person name="Chen A."/>
            <person name="Krypides N."/>
            <person name="Mavromatis K."/>
            <person name="Markowitz V."/>
            <person name="Szeto E."/>
            <person name="Ivanova N."/>
            <person name="Mikhailova N."/>
            <person name="Ovchinnikova G."/>
            <person name="Pagani I."/>
            <person name="Pati A."/>
            <person name="Goodwin L."/>
            <person name="Peters L."/>
            <person name="Pitluck S."/>
            <person name="Woyke T."/>
            <person name="Prakash O."/>
            <person name="Elkins J."/>
            <person name="Brown S."/>
            <person name="Palumbo A."/>
            <person name="Hemme C."/>
            <person name="Zhou J."/>
            <person name="Watson D."/>
            <person name="Jardine P."/>
            <person name="Kostka J."/>
            <person name="Green S."/>
        </authorList>
    </citation>
    <scope>NUCLEOTIDE SEQUENCE [LARGE SCALE GENOMIC DNA]</scope>
    <source>
        <strain evidence="8 9">2APBS1</strain>
    </source>
</reference>
<dbReference type="AlphaFoldDB" id="M4NGR8"/>
<feature type="transmembrane region" description="Helical" evidence="7">
    <location>
        <begin position="84"/>
        <end position="107"/>
    </location>
</feature>
<evidence type="ECO:0000256" key="4">
    <source>
        <dbReference type="ARBA" id="ARBA00022692"/>
    </source>
</evidence>
<accession>M4NGR8</accession>
<evidence type="ECO:0000256" key="6">
    <source>
        <dbReference type="ARBA" id="ARBA00023136"/>
    </source>
</evidence>
<evidence type="ECO:0000256" key="7">
    <source>
        <dbReference type="SAM" id="Phobius"/>
    </source>
</evidence>
<keyword evidence="3" id="KW-1003">Cell membrane</keyword>
<protein>
    <submittedName>
        <fullName evidence="8">Membrane protein involved in the export of O-antigen and teichoic acid</fullName>
    </submittedName>
</protein>
<evidence type="ECO:0000256" key="5">
    <source>
        <dbReference type="ARBA" id="ARBA00022989"/>
    </source>
</evidence>
<dbReference type="Proteomes" id="UP000011859">
    <property type="component" value="Chromosome"/>
</dbReference>
<gene>
    <name evidence="8" type="ORF">R2APBS1_3068</name>
</gene>
<evidence type="ECO:0000256" key="1">
    <source>
        <dbReference type="ARBA" id="ARBA00004651"/>
    </source>
</evidence>
<evidence type="ECO:0000313" key="9">
    <source>
        <dbReference type="Proteomes" id="UP000011859"/>
    </source>
</evidence>
<feature type="transmembrane region" description="Helical" evidence="7">
    <location>
        <begin position="373"/>
        <end position="401"/>
    </location>
</feature>
<evidence type="ECO:0000256" key="2">
    <source>
        <dbReference type="ARBA" id="ARBA00007430"/>
    </source>
</evidence>
<keyword evidence="4 7" id="KW-0812">Transmembrane</keyword>
<feature type="transmembrane region" description="Helical" evidence="7">
    <location>
        <begin position="299"/>
        <end position="320"/>
    </location>
</feature>
<keyword evidence="5 7" id="KW-1133">Transmembrane helix</keyword>
<dbReference type="InterPro" id="IPR050833">
    <property type="entry name" value="Poly_Biosynth_Transport"/>
</dbReference>
<feature type="transmembrane region" description="Helical" evidence="7">
    <location>
        <begin position="259"/>
        <end position="276"/>
    </location>
</feature>
<evidence type="ECO:0000313" key="8">
    <source>
        <dbReference type="EMBL" id="AGG90140.1"/>
    </source>
</evidence>
<comment type="subcellular location">
    <subcellularLocation>
        <location evidence="1">Cell membrane</location>
        <topology evidence="1">Multi-pass membrane protein</topology>
    </subcellularLocation>
</comment>
<dbReference type="eggNOG" id="COG2244">
    <property type="taxonomic scope" value="Bacteria"/>
</dbReference>
<feature type="transmembrane region" description="Helical" evidence="7">
    <location>
        <begin position="177"/>
        <end position="197"/>
    </location>
</feature>
<dbReference type="PANTHER" id="PTHR30250">
    <property type="entry name" value="PST FAMILY PREDICTED COLANIC ACID TRANSPORTER"/>
    <property type="match status" value="1"/>
</dbReference>
<name>M4NGR8_9GAMM</name>
<feature type="transmembrane region" description="Helical" evidence="7">
    <location>
        <begin position="422"/>
        <end position="442"/>
    </location>
</feature>
<sequence length="493" mass="53487">MPDNEQKQRTSVRQALSLSFVQRLVGLVFSFGSVVIISRLLTPAEVGVFSVAAGLVALINMLRDFGVSEFVVQEPALDEALVRTVFTINLMIAWVLGGIIVAASGVIGTFYGDPGVTRVLKVLGFVFFLLPFGTTAMALLNRELEYGKLAKIRICESIIRSCTAVALAYAGFTYMSIAWASVAGISALIIGCTLWGWQYRVKGLSFMHWKRVLHFGSNRTISDVASQLGEQSASLVIGKMLGMTDAGLFSRGYGVVNMYRTNVLGAIGAVAFPAFAREHREHATAPDLFLKALVYTTGISWPFFSCSVILAYPVINILFGEQWDAAIPLMRWLCFAALIGTLMFQCNRFLVALGRVRAVTCVELQYQTVRVGITIGAAFYGVAAVAASQVLVYIIATVLYYRKMRIYEALAVRKCAKALVPSVVVTLGACAVPAAVVLWPGLAARHVLLAFELAVVGGGAGWLLGLVVARHPLLDELKRVVSHISSRYRLLRG</sequence>
<feature type="transmembrane region" description="Helical" evidence="7">
    <location>
        <begin position="332"/>
        <end position="353"/>
    </location>
</feature>
<dbReference type="EMBL" id="CP003470">
    <property type="protein sequence ID" value="AGG90140.1"/>
    <property type="molecule type" value="Genomic_DNA"/>
</dbReference>
<proteinExistence type="inferred from homology"/>
<dbReference type="PANTHER" id="PTHR30250:SF10">
    <property type="entry name" value="LIPOPOLYSACCHARIDE BIOSYNTHESIS PROTEIN WZXC"/>
    <property type="match status" value="1"/>
</dbReference>
<dbReference type="GO" id="GO:0005886">
    <property type="term" value="C:plasma membrane"/>
    <property type="evidence" value="ECO:0007669"/>
    <property type="project" value="UniProtKB-SubCell"/>
</dbReference>
<feature type="transmembrane region" description="Helical" evidence="7">
    <location>
        <begin position="448"/>
        <end position="469"/>
    </location>
</feature>
<dbReference type="Pfam" id="PF13440">
    <property type="entry name" value="Polysacc_synt_3"/>
    <property type="match status" value="1"/>
</dbReference>
<comment type="similarity">
    <text evidence="2">Belongs to the polysaccharide synthase family.</text>
</comment>